<organism evidence="1 2">
    <name type="scientific">Paenibacillus vulneris</name>
    <dbReference type="NCBI Taxonomy" id="1133364"/>
    <lineage>
        <taxon>Bacteria</taxon>
        <taxon>Bacillati</taxon>
        <taxon>Bacillota</taxon>
        <taxon>Bacilli</taxon>
        <taxon>Bacillales</taxon>
        <taxon>Paenibacillaceae</taxon>
        <taxon>Paenibacillus</taxon>
    </lineage>
</organism>
<evidence type="ECO:0000313" key="2">
    <source>
        <dbReference type="Proteomes" id="UP001597180"/>
    </source>
</evidence>
<sequence>MKLSVKRKPPEKRVRPMVHKPRLGIQGPVVAWQDSWAGEASDLIMRTGTGSICPSQDNRPDPETFISMLQELEADFYVHHAFPQGDGYTRLLQDMVEAGMDICIGNEYGNINGPWVEGTNRYDLPDDAILEAGRSGRCIGLLYDEPEHLQINAAQYRKDGWYPHWGDTDGLSLKESRTKVEQAVNDRVQHVSNLMERSGYARTSMPLISEHVFPTSFHTYAKAGMDLCPKVMKESFQSLQLSTALGAAKQYNRSLWICADLWGPDTGAWFTRFPGFPGHSPEEFDSALKMSYWMGPSHLFTENIDVLMQNTSNGFRTTAFGEVWKQFVRQFVPENPLAWHHLQADADIVVIHSDDSNYGQNERMFGNRALGKQSCPHSESVFHIWHLLSRGAIPAHGSCMHIPGYDFPRHELKRNVSLDRFPLEEGYTGSGRQPVHPLFYPVSNVLVYDDQVKIEQLGQPKLIMVGGSSLSNDTLQAVIQRAEEGSVVVIAEWLLPENSPNNIKSSGARGFGQWIVTNDFLGDSVRETVEPFLGEAGCWMQRFGSTEVRMYPGNSQGTTLEFDIRKMHR</sequence>
<proteinExistence type="predicted"/>
<reference evidence="2" key="1">
    <citation type="journal article" date="2019" name="Int. J. Syst. Evol. Microbiol.">
        <title>The Global Catalogue of Microorganisms (GCM) 10K type strain sequencing project: providing services to taxonomists for standard genome sequencing and annotation.</title>
        <authorList>
            <consortium name="The Broad Institute Genomics Platform"/>
            <consortium name="The Broad Institute Genome Sequencing Center for Infectious Disease"/>
            <person name="Wu L."/>
            <person name="Ma J."/>
        </authorList>
    </citation>
    <scope>NUCLEOTIDE SEQUENCE [LARGE SCALE GENOMIC DNA]</scope>
    <source>
        <strain evidence="2">CCUG 53270</strain>
    </source>
</reference>
<name>A0ABW3UJU5_9BACL</name>
<evidence type="ECO:0000313" key="1">
    <source>
        <dbReference type="EMBL" id="MFD1219805.1"/>
    </source>
</evidence>
<comment type="caution">
    <text evidence="1">The sequence shown here is derived from an EMBL/GenBank/DDBJ whole genome shotgun (WGS) entry which is preliminary data.</text>
</comment>
<dbReference type="Proteomes" id="UP001597180">
    <property type="component" value="Unassembled WGS sequence"/>
</dbReference>
<accession>A0ABW3UJU5</accession>
<dbReference type="EMBL" id="JBHTLU010000012">
    <property type="protein sequence ID" value="MFD1219805.1"/>
    <property type="molecule type" value="Genomic_DNA"/>
</dbReference>
<protein>
    <submittedName>
        <fullName evidence="1">Uncharacterized protein</fullName>
    </submittedName>
</protein>
<dbReference type="RefSeq" id="WP_345594610.1">
    <property type="nucleotide sequence ID" value="NZ_BAABJG010000055.1"/>
</dbReference>
<gene>
    <name evidence="1" type="ORF">ACFQ4B_06730</name>
</gene>
<keyword evidence="2" id="KW-1185">Reference proteome</keyword>